<name>A0A1G5MFN9_9PSED</name>
<organism evidence="1 2">
    <name type="scientific">Pseudomonas oryzihabitans</name>
    <dbReference type="NCBI Taxonomy" id="47885"/>
    <lineage>
        <taxon>Bacteria</taxon>
        <taxon>Pseudomonadati</taxon>
        <taxon>Pseudomonadota</taxon>
        <taxon>Gammaproteobacteria</taxon>
        <taxon>Pseudomonadales</taxon>
        <taxon>Pseudomonadaceae</taxon>
        <taxon>Pseudomonas</taxon>
    </lineage>
</organism>
<sequence length="297" mass="32250">MDQMDDSPFTFKTRLLTLEPGMYIVRYASQEIAEEPCLISLQPAPIGKSSVDFFPGETVVRNTLSRLGDTLIVRVKNGAGTLLITEYQRADLSVRQVDLRVDRIDTSADIIRSEQQRNAPVVASKALEVAARAERHGSPVVLKLIGHVQAQGDVTANEWVGNIDQEARLEGFAVVWPNKPQGVDVAYSCKVADVLQPAVLSGNFSGSRGKRAPITAVAMALVGPRRAEYVLDAQAVFAGCPPQDLVDGQEVTAQQGQAKLVALHVSITPRIEMNAARYQSPREDLTQTPLHSAQVTN</sequence>
<dbReference type="Proteomes" id="UP000183046">
    <property type="component" value="Unassembled WGS sequence"/>
</dbReference>
<dbReference type="AlphaFoldDB" id="A0A1G5MFN9"/>
<reference evidence="2" key="1">
    <citation type="submission" date="2016-10" db="EMBL/GenBank/DDBJ databases">
        <authorList>
            <person name="de Groot N.N."/>
        </authorList>
    </citation>
    <scope>NUCLEOTIDE SEQUENCE [LARGE SCALE GENOMIC DNA]</scope>
    <source>
        <strain evidence="2">DSM 15758</strain>
    </source>
</reference>
<proteinExistence type="predicted"/>
<evidence type="ECO:0000313" key="1">
    <source>
        <dbReference type="EMBL" id="SCZ23966.1"/>
    </source>
</evidence>
<dbReference type="OrthoDB" id="8749423at2"/>
<gene>
    <name evidence="1" type="ORF">SAMN05216279_1026</name>
</gene>
<dbReference type="eggNOG" id="ENOG5033WWC">
    <property type="taxonomic scope" value="Bacteria"/>
</dbReference>
<accession>A0A1G5MFN9</accession>
<evidence type="ECO:0000313" key="2">
    <source>
        <dbReference type="Proteomes" id="UP000183046"/>
    </source>
</evidence>
<protein>
    <submittedName>
        <fullName evidence="1">Uncharacterized protein</fullName>
    </submittedName>
</protein>
<dbReference type="EMBL" id="FMWB01000002">
    <property type="protein sequence ID" value="SCZ23966.1"/>
    <property type="molecule type" value="Genomic_DNA"/>
</dbReference>
<comment type="caution">
    <text evidence="1">The sequence shown here is derived from an EMBL/GenBank/DDBJ whole genome shotgun (WGS) entry which is preliminary data.</text>
</comment>